<feature type="transmembrane region" description="Helical" evidence="2">
    <location>
        <begin position="21"/>
        <end position="42"/>
    </location>
</feature>
<dbReference type="AlphaFoldDB" id="A0A7R9QK46"/>
<proteinExistence type="predicted"/>
<keyword evidence="2" id="KW-1133">Transmembrane helix</keyword>
<evidence type="ECO:0000256" key="1">
    <source>
        <dbReference type="SAM" id="MobiDB-lite"/>
    </source>
</evidence>
<keyword evidence="4" id="KW-1185">Reference proteome</keyword>
<accession>A0A7R9QK46</accession>
<keyword evidence="2" id="KW-0812">Transmembrane</keyword>
<evidence type="ECO:0000313" key="3">
    <source>
        <dbReference type="EMBL" id="CAD7647773.1"/>
    </source>
</evidence>
<reference evidence="3" key="1">
    <citation type="submission" date="2020-11" db="EMBL/GenBank/DDBJ databases">
        <authorList>
            <person name="Tran Van P."/>
        </authorList>
    </citation>
    <scope>NUCLEOTIDE SEQUENCE</scope>
</reference>
<protein>
    <submittedName>
        <fullName evidence="3">Uncharacterized protein</fullName>
    </submittedName>
</protein>
<gene>
    <name evidence="3" type="ORF">ONB1V03_LOCUS6418</name>
</gene>
<evidence type="ECO:0000313" key="4">
    <source>
        <dbReference type="Proteomes" id="UP000728032"/>
    </source>
</evidence>
<dbReference type="EMBL" id="CAJPVJ010002876">
    <property type="protein sequence ID" value="CAG2166903.1"/>
    <property type="molecule type" value="Genomic_DNA"/>
</dbReference>
<feature type="region of interest" description="Disordered" evidence="1">
    <location>
        <begin position="137"/>
        <end position="181"/>
    </location>
</feature>
<dbReference type="Proteomes" id="UP000728032">
    <property type="component" value="Unassembled WGS sequence"/>
</dbReference>
<sequence length="181" mass="19487">MTAHLRPKCLKVNKSCIKSVVKHNCWTAIILGALMLALGIVLRSSVINSTSATVASSGMLFILIGIFVICMGPFAAIYDLLSNKNRNDSQTGAPPESAQSPSPSDSSDPPSYNQVMVGSSTMKTPSATYHLRYTQQILSPQNLSDDRPPPPTYEEVVLELGGRGVSQSLSPEPTQHNDTER</sequence>
<feature type="transmembrane region" description="Helical" evidence="2">
    <location>
        <begin position="54"/>
        <end position="78"/>
    </location>
</feature>
<name>A0A7R9QK46_9ACAR</name>
<feature type="compositionally biased region" description="Low complexity" evidence="1">
    <location>
        <begin position="93"/>
        <end position="111"/>
    </location>
</feature>
<dbReference type="EMBL" id="OC917701">
    <property type="protein sequence ID" value="CAD7647773.1"/>
    <property type="molecule type" value="Genomic_DNA"/>
</dbReference>
<feature type="region of interest" description="Disordered" evidence="1">
    <location>
        <begin position="87"/>
        <end position="118"/>
    </location>
</feature>
<evidence type="ECO:0000256" key="2">
    <source>
        <dbReference type="SAM" id="Phobius"/>
    </source>
</evidence>
<dbReference type="OrthoDB" id="10451622at2759"/>
<feature type="compositionally biased region" description="Polar residues" evidence="1">
    <location>
        <begin position="165"/>
        <end position="174"/>
    </location>
</feature>
<keyword evidence="2" id="KW-0472">Membrane</keyword>
<organism evidence="3">
    <name type="scientific">Oppiella nova</name>
    <dbReference type="NCBI Taxonomy" id="334625"/>
    <lineage>
        <taxon>Eukaryota</taxon>
        <taxon>Metazoa</taxon>
        <taxon>Ecdysozoa</taxon>
        <taxon>Arthropoda</taxon>
        <taxon>Chelicerata</taxon>
        <taxon>Arachnida</taxon>
        <taxon>Acari</taxon>
        <taxon>Acariformes</taxon>
        <taxon>Sarcoptiformes</taxon>
        <taxon>Oribatida</taxon>
        <taxon>Brachypylina</taxon>
        <taxon>Oppioidea</taxon>
        <taxon>Oppiidae</taxon>
        <taxon>Oppiella</taxon>
    </lineage>
</organism>